<dbReference type="PROSITE" id="PS50914">
    <property type="entry name" value="BON"/>
    <property type="match status" value="1"/>
</dbReference>
<evidence type="ECO:0000259" key="2">
    <source>
        <dbReference type="PROSITE" id="PS50914"/>
    </source>
</evidence>
<evidence type="ECO:0000256" key="1">
    <source>
        <dbReference type="SAM" id="SignalP"/>
    </source>
</evidence>
<keyword evidence="4" id="KW-1185">Reference proteome</keyword>
<reference evidence="4" key="1">
    <citation type="submission" date="2017-02" db="EMBL/GenBank/DDBJ databases">
        <authorList>
            <person name="Varghese N."/>
            <person name="Submissions S."/>
        </authorList>
    </citation>
    <scope>NUCLEOTIDE SEQUENCE [LARGE SCALE GENOMIC DNA]</scope>
    <source>
        <strain evidence="4">DSM 18108</strain>
    </source>
</reference>
<dbReference type="EMBL" id="FUZZ01000003">
    <property type="protein sequence ID" value="SKD08043.1"/>
    <property type="molecule type" value="Genomic_DNA"/>
</dbReference>
<dbReference type="Pfam" id="PF04972">
    <property type="entry name" value="BON"/>
    <property type="match status" value="2"/>
</dbReference>
<keyword evidence="1" id="KW-0732">Signal</keyword>
<dbReference type="PROSITE" id="PS51257">
    <property type="entry name" value="PROKAR_LIPOPROTEIN"/>
    <property type="match status" value="1"/>
</dbReference>
<accession>A0A1T5P669</accession>
<dbReference type="AlphaFoldDB" id="A0A1T5P669"/>
<dbReference type="InterPro" id="IPR007055">
    <property type="entry name" value="BON_dom"/>
</dbReference>
<dbReference type="RefSeq" id="WP_079471274.1">
    <property type="nucleotide sequence ID" value="NZ_FUZZ01000003.1"/>
</dbReference>
<name>A0A1T5P669_9BACT</name>
<protein>
    <submittedName>
        <fullName evidence="3">Osmotically-inducible protein OsmY, contains BON domain</fullName>
    </submittedName>
</protein>
<evidence type="ECO:0000313" key="4">
    <source>
        <dbReference type="Proteomes" id="UP000190166"/>
    </source>
</evidence>
<proteinExistence type="predicted"/>
<dbReference type="Gene3D" id="3.30.1340.30">
    <property type="match status" value="1"/>
</dbReference>
<dbReference type="STRING" id="393003.SAMN05660461_3994"/>
<organism evidence="3 4">
    <name type="scientific">Chitinophaga ginsengisegetis</name>
    <dbReference type="NCBI Taxonomy" id="393003"/>
    <lineage>
        <taxon>Bacteria</taxon>
        <taxon>Pseudomonadati</taxon>
        <taxon>Bacteroidota</taxon>
        <taxon>Chitinophagia</taxon>
        <taxon>Chitinophagales</taxon>
        <taxon>Chitinophagaceae</taxon>
        <taxon>Chitinophaga</taxon>
    </lineage>
</organism>
<sequence>MTIKTLAIALLMFMNMLMFACKPSDAELKEEVNEKLSNIPGITADVKNGVVMLSGEVSDEVAKSAAEDALKGLKGVKSVQDNITVKTAVVAPTAQPASPAPAAPNTDDLLKHSLDSVYAARKFNNVRVTVSNGEITLDGMVKKKNVRSMLQIAQQFSAKKITNNVQVK</sequence>
<feature type="domain" description="BON" evidence="2">
    <location>
        <begin position="18"/>
        <end position="87"/>
    </location>
</feature>
<evidence type="ECO:0000313" key="3">
    <source>
        <dbReference type="EMBL" id="SKD08043.1"/>
    </source>
</evidence>
<gene>
    <name evidence="3" type="ORF">SAMN05660461_3994</name>
</gene>
<feature type="signal peptide" evidence="1">
    <location>
        <begin position="1"/>
        <end position="20"/>
    </location>
</feature>
<feature type="chain" id="PRO_5012866200" evidence="1">
    <location>
        <begin position="21"/>
        <end position="168"/>
    </location>
</feature>
<dbReference type="Proteomes" id="UP000190166">
    <property type="component" value="Unassembled WGS sequence"/>
</dbReference>